<sequence>MPTTVRTRRFVEDLAPGDRISIDGHRGVVKTALPNDDGDLVISLVNSSEERDEVVLSVGTKVDIL</sequence>
<accession>K6W7B4</accession>
<organism evidence="1 2">
    <name type="scientific">Gordonia rhizosphera NBRC 16068</name>
    <dbReference type="NCBI Taxonomy" id="1108045"/>
    <lineage>
        <taxon>Bacteria</taxon>
        <taxon>Bacillati</taxon>
        <taxon>Actinomycetota</taxon>
        <taxon>Actinomycetes</taxon>
        <taxon>Mycobacteriales</taxon>
        <taxon>Gordoniaceae</taxon>
        <taxon>Gordonia</taxon>
    </lineage>
</organism>
<dbReference type="Proteomes" id="UP000008363">
    <property type="component" value="Unassembled WGS sequence"/>
</dbReference>
<protein>
    <submittedName>
        <fullName evidence="1">Uncharacterized protein</fullName>
    </submittedName>
</protein>
<dbReference type="OrthoDB" id="4377345at2"/>
<proteinExistence type="predicted"/>
<dbReference type="EMBL" id="BAHC01000003">
    <property type="protein sequence ID" value="GAB88112.1"/>
    <property type="molecule type" value="Genomic_DNA"/>
</dbReference>
<dbReference type="STRING" id="1108045.GORHZ_003_00140"/>
<comment type="caution">
    <text evidence="1">The sequence shown here is derived from an EMBL/GenBank/DDBJ whole genome shotgun (WGS) entry which is preliminary data.</text>
</comment>
<reference evidence="1 2" key="1">
    <citation type="submission" date="2012-08" db="EMBL/GenBank/DDBJ databases">
        <title>Whole genome shotgun sequence of Gordonia rhizosphera NBRC 16068.</title>
        <authorList>
            <person name="Takarada H."/>
            <person name="Isaki S."/>
            <person name="Hosoyama A."/>
            <person name="Tsuchikane K."/>
            <person name="Katsumata H."/>
            <person name="Baba S."/>
            <person name="Ohji S."/>
            <person name="Yamazaki S."/>
            <person name="Fujita N."/>
        </authorList>
    </citation>
    <scope>NUCLEOTIDE SEQUENCE [LARGE SCALE GENOMIC DNA]</scope>
    <source>
        <strain evidence="1 2">NBRC 16068</strain>
    </source>
</reference>
<evidence type="ECO:0000313" key="2">
    <source>
        <dbReference type="Proteomes" id="UP000008363"/>
    </source>
</evidence>
<dbReference type="RefSeq" id="WP_006329121.1">
    <property type="nucleotide sequence ID" value="NZ_BAHC01000003.1"/>
</dbReference>
<keyword evidence="2" id="KW-1185">Reference proteome</keyword>
<evidence type="ECO:0000313" key="1">
    <source>
        <dbReference type="EMBL" id="GAB88112.1"/>
    </source>
</evidence>
<name>K6W7B4_9ACTN</name>
<gene>
    <name evidence="1" type="ORF">GORHZ_003_00140</name>
</gene>
<dbReference type="AlphaFoldDB" id="K6W7B4"/>